<dbReference type="SUPFAM" id="SSF55856">
    <property type="entry name" value="Cytochrome b5-like heme/steroid binding domain"/>
    <property type="match status" value="1"/>
</dbReference>
<comment type="caution">
    <text evidence="6">Lacks conserved residue(s) required for the propagation of feature annotation.</text>
</comment>
<dbReference type="Pfam" id="PF00487">
    <property type="entry name" value="FA_desaturase"/>
    <property type="match status" value="1"/>
</dbReference>
<dbReference type="Proteomes" id="UP000801492">
    <property type="component" value="Unassembled WGS sequence"/>
</dbReference>
<gene>
    <name evidence="8" type="ORF">ILUMI_13292</name>
</gene>
<reference evidence="8" key="1">
    <citation type="submission" date="2019-08" db="EMBL/GenBank/DDBJ databases">
        <title>The genome of the North American firefly Photinus pyralis.</title>
        <authorList>
            <consortium name="Photinus pyralis genome working group"/>
            <person name="Fallon T.R."/>
            <person name="Sander Lower S.E."/>
            <person name="Weng J.-K."/>
        </authorList>
    </citation>
    <scope>NUCLEOTIDE SEQUENCE</scope>
    <source>
        <strain evidence="8">TRF0915ILg1</strain>
        <tissue evidence="8">Whole body</tissue>
    </source>
</reference>
<comment type="caution">
    <text evidence="8">The sequence shown here is derived from an EMBL/GenBank/DDBJ whole genome shotgun (WGS) entry which is preliminary data.</text>
</comment>
<evidence type="ECO:0000256" key="6">
    <source>
        <dbReference type="RuleBase" id="RU362121"/>
    </source>
</evidence>
<evidence type="ECO:0000313" key="8">
    <source>
        <dbReference type="EMBL" id="KAF2892875.1"/>
    </source>
</evidence>
<dbReference type="AlphaFoldDB" id="A0A8K0G5Y6"/>
<evidence type="ECO:0000256" key="4">
    <source>
        <dbReference type="ARBA" id="ARBA00055674"/>
    </source>
</evidence>
<keyword evidence="3 6" id="KW-0408">Iron</keyword>
<dbReference type="GO" id="GO:0020037">
    <property type="term" value="F:heme binding"/>
    <property type="evidence" value="ECO:0007669"/>
    <property type="project" value="UniProtKB-UniRule"/>
</dbReference>
<keyword evidence="6" id="KW-0472">Membrane</keyword>
<dbReference type="InterPro" id="IPR036400">
    <property type="entry name" value="Cyt_B5-like_heme/steroid_sf"/>
</dbReference>
<dbReference type="Pfam" id="PF00173">
    <property type="entry name" value="Cyt-b5"/>
    <property type="match status" value="1"/>
</dbReference>
<dbReference type="InterPro" id="IPR001199">
    <property type="entry name" value="Cyt_B5-like_heme/steroid-bd"/>
</dbReference>
<feature type="transmembrane region" description="Helical" evidence="6">
    <location>
        <begin position="167"/>
        <end position="185"/>
    </location>
</feature>
<evidence type="ECO:0000313" key="9">
    <source>
        <dbReference type="Proteomes" id="UP000801492"/>
    </source>
</evidence>
<dbReference type="PROSITE" id="PS00191">
    <property type="entry name" value="CYTOCHROME_B5_1"/>
    <property type="match status" value="1"/>
</dbReference>
<dbReference type="InterPro" id="IPR005804">
    <property type="entry name" value="FA_desaturase_dom"/>
</dbReference>
<dbReference type="Gene3D" id="3.10.120.10">
    <property type="entry name" value="Cytochrome b5-like heme/steroid binding domain"/>
    <property type="match status" value="1"/>
</dbReference>
<accession>A0A8K0G5Y6</accession>
<evidence type="ECO:0000256" key="5">
    <source>
        <dbReference type="ARBA" id="ARBA00073492"/>
    </source>
</evidence>
<keyword evidence="1 6" id="KW-0349">Heme</keyword>
<dbReference type="OrthoDB" id="260519at2759"/>
<keyword evidence="6" id="KW-0812">Transmembrane</keyword>
<protein>
    <recommendedName>
        <fullName evidence="5">Cytochrome b5-related protein</fullName>
    </recommendedName>
</protein>
<dbReference type="SMART" id="SM01117">
    <property type="entry name" value="Cyt-b5"/>
    <property type="match status" value="1"/>
</dbReference>
<comment type="similarity">
    <text evidence="6">Belongs to the cytochrome b5 family.</text>
</comment>
<keyword evidence="9" id="KW-1185">Reference proteome</keyword>
<dbReference type="EMBL" id="VTPC01008398">
    <property type="protein sequence ID" value="KAF2892875.1"/>
    <property type="molecule type" value="Genomic_DNA"/>
</dbReference>
<proteinExistence type="inferred from homology"/>
<dbReference type="GO" id="GO:0006629">
    <property type="term" value="P:lipid metabolic process"/>
    <property type="evidence" value="ECO:0007669"/>
    <property type="project" value="InterPro"/>
</dbReference>
<comment type="function">
    <text evidence="4">May play a role in muscle cell metabolism.</text>
</comment>
<feature type="transmembrane region" description="Helical" evidence="6">
    <location>
        <begin position="302"/>
        <end position="325"/>
    </location>
</feature>
<evidence type="ECO:0000256" key="1">
    <source>
        <dbReference type="ARBA" id="ARBA00022617"/>
    </source>
</evidence>
<feature type="transmembrane region" description="Helical" evidence="6">
    <location>
        <begin position="249"/>
        <end position="273"/>
    </location>
</feature>
<evidence type="ECO:0000256" key="2">
    <source>
        <dbReference type="ARBA" id="ARBA00022723"/>
    </source>
</evidence>
<dbReference type="GO" id="GO:0046872">
    <property type="term" value="F:metal ion binding"/>
    <property type="evidence" value="ECO:0007669"/>
    <property type="project" value="UniProtKB-UniRule"/>
</dbReference>
<dbReference type="PROSITE" id="PS50255">
    <property type="entry name" value="CYTOCHROME_B5_2"/>
    <property type="match status" value="1"/>
</dbReference>
<evidence type="ECO:0000256" key="3">
    <source>
        <dbReference type="ARBA" id="ARBA00023004"/>
    </source>
</evidence>
<dbReference type="InterPro" id="IPR053100">
    <property type="entry name" value="Cytochrome_b5-related"/>
</dbReference>
<keyword evidence="2 6" id="KW-0479">Metal-binding</keyword>
<name>A0A8K0G5Y6_IGNLU</name>
<keyword evidence="6" id="KW-1133">Transmembrane helix</keyword>
<dbReference type="PANTHER" id="PTHR16740:SF1">
    <property type="entry name" value="CYTOCHROME B5-RELATED PROTEIN-RELATED"/>
    <property type="match status" value="1"/>
</dbReference>
<sequence length="436" mass="50911">MPPNTDSVKHRTSLNFKYPRNRDTSWKTGDNWLDDKRNDDGAEGLWRVHNKLYDLTDFINKHPGGPMWLELTKGTDITEAFESHHLTSGPEEMLKKHFIREAKTPRNSPFTFKEDGFYRTLKRNIRPILKEVPKGTSKASDRIIDSLLLGTFVFAILANIFRSYLFGMISGALLACNTVAAHNYFHRKDNFRMYYFNFSLMYFRDWRITHALSHHLFPNTIIDIEITFIEPFIEYLPKKKHFLVKYGSWVYVVFIWLTLFLVSFVTRVLQYIYLKDTRGLHWSEIIPFTLPLSMYLVSGQPLLLTIGMWLFIVTFGSLWFGVVGFNAAHHAPEIFHDGDAPRAKTDIDWGVHQLDAISERHDIKGSPFLVLTNFGDHALHHMFPTLDHGTLEHLYPIFNKTMKQFNLDLRMRSQLQMVKGQFMQLAKDKPNPIPPK</sequence>
<organism evidence="8 9">
    <name type="scientific">Ignelater luminosus</name>
    <name type="common">Cucubano</name>
    <name type="synonym">Pyrophorus luminosus</name>
    <dbReference type="NCBI Taxonomy" id="2038154"/>
    <lineage>
        <taxon>Eukaryota</taxon>
        <taxon>Metazoa</taxon>
        <taxon>Ecdysozoa</taxon>
        <taxon>Arthropoda</taxon>
        <taxon>Hexapoda</taxon>
        <taxon>Insecta</taxon>
        <taxon>Pterygota</taxon>
        <taxon>Neoptera</taxon>
        <taxon>Endopterygota</taxon>
        <taxon>Coleoptera</taxon>
        <taxon>Polyphaga</taxon>
        <taxon>Elateriformia</taxon>
        <taxon>Elateroidea</taxon>
        <taxon>Elateridae</taxon>
        <taxon>Agrypninae</taxon>
        <taxon>Pyrophorini</taxon>
        <taxon>Ignelater</taxon>
    </lineage>
</organism>
<evidence type="ECO:0000259" key="7">
    <source>
        <dbReference type="PROSITE" id="PS50255"/>
    </source>
</evidence>
<dbReference type="InterPro" id="IPR018506">
    <property type="entry name" value="Cyt_B5_heme-BS"/>
</dbReference>
<dbReference type="PANTHER" id="PTHR16740">
    <property type="entry name" value="CYTOCHROME B5-RELATED PROTEIN-RELATED"/>
    <property type="match status" value="1"/>
</dbReference>
<feature type="domain" description="Cytochrome b5 heme-binding" evidence="7">
    <location>
        <begin position="36"/>
        <end position="103"/>
    </location>
</feature>
<dbReference type="FunFam" id="3.10.120.10:FF:000020">
    <property type="entry name" value="Cytochrome b5-related protein"/>
    <property type="match status" value="1"/>
</dbReference>
<feature type="transmembrane region" description="Helical" evidence="6">
    <location>
        <begin position="143"/>
        <end position="161"/>
    </location>
</feature>